<keyword evidence="3" id="KW-1185">Reference proteome</keyword>
<reference evidence="2" key="1">
    <citation type="submission" date="2020-01" db="EMBL/GenBank/DDBJ databases">
        <authorList>
            <person name="Chen W.-M."/>
        </authorList>
    </citation>
    <scope>NUCLEOTIDE SEQUENCE</scope>
    <source>
        <strain evidence="2">CYK-10</strain>
    </source>
</reference>
<feature type="transmembrane region" description="Helical" evidence="1">
    <location>
        <begin position="20"/>
        <end position="39"/>
    </location>
</feature>
<keyword evidence="1" id="KW-0812">Transmembrane</keyword>
<keyword evidence="1" id="KW-1133">Transmembrane helix</keyword>
<accession>A0AAE5BW07</accession>
<comment type="caution">
    <text evidence="2">The sequence shown here is derived from an EMBL/GenBank/DDBJ whole genome shotgun (WGS) entry which is preliminary data.</text>
</comment>
<evidence type="ECO:0000313" key="3">
    <source>
        <dbReference type="Proteomes" id="UP001193501"/>
    </source>
</evidence>
<dbReference type="EMBL" id="JAABNR010000013">
    <property type="protein sequence ID" value="NBZ88747.1"/>
    <property type="molecule type" value="Genomic_DNA"/>
</dbReference>
<sequence length="251" mass="27574">MAETLRSLADGWRRVTEGLILLTALGLVAASVAACLGALPWPELALSWGGAPVPQAGVWLQLGVTALFVALCFHLPANRRMARLEASHRSFSIGMDDVAAAYVRAHAADRKGAFALSGEFESVKTRFDHLKTHPDLAELEPELLELAAKMSHISRDLARTYAADKVARAQGFLAQRQEEVHMVSERIATARRVCADLKRWLSDVEAEERQAEAQIARLEADLREVLPEIGYMLDHDEPVPDNVVSLPVKQP</sequence>
<protein>
    <submittedName>
        <fullName evidence="2">DNA repair protein</fullName>
    </submittedName>
</protein>
<keyword evidence="1" id="KW-0472">Membrane</keyword>
<name>A0AAE5BW07_9RHOB</name>
<organism evidence="2 3">
    <name type="scientific">Stagnihabitans tardus</name>
    <dbReference type="NCBI Taxonomy" id="2699202"/>
    <lineage>
        <taxon>Bacteria</taxon>
        <taxon>Pseudomonadati</taxon>
        <taxon>Pseudomonadota</taxon>
        <taxon>Alphaproteobacteria</taxon>
        <taxon>Rhodobacterales</taxon>
        <taxon>Paracoccaceae</taxon>
        <taxon>Stagnihabitans</taxon>
    </lineage>
</organism>
<proteinExistence type="predicted"/>
<dbReference type="PROSITE" id="PS51257">
    <property type="entry name" value="PROKAR_LIPOPROTEIN"/>
    <property type="match status" value="1"/>
</dbReference>
<dbReference type="AlphaFoldDB" id="A0AAE5BW07"/>
<evidence type="ECO:0000313" key="2">
    <source>
        <dbReference type="EMBL" id="NBZ88747.1"/>
    </source>
</evidence>
<dbReference type="Proteomes" id="UP001193501">
    <property type="component" value="Unassembled WGS sequence"/>
</dbReference>
<evidence type="ECO:0000256" key="1">
    <source>
        <dbReference type="SAM" id="Phobius"/>
    </source>
</evidence>
<gene>
    <name evidence="2" type="ORF">GV832_14235</name>
</gene>
<feature type="transmembrane region" description="Helical" evidence="1">
    <location>
        <begin position="59"/>
        <end position="77"/>
    </location>
</feature>